<dbReference type="InterPro" id="IPR050966">
    <property type="entry name" value="Glutamyl_endopeptidase"/>
</dbReference>
<evidence type="ECO:0000313" key="5">
    <source>
        <dbReference type="Proteomes" id="UP000680750"/>
    </source>
</evidence>
<dbReference type="Proteomes" id="UP000680750">
    <property type="component" value="Chromosome"/>
</dbReference>
<dbReference type="PROSITE" id="PS00134">
    <property type="entry name" value="TRYPSIN_HIS"/>
    <property type="match status" value="1"/>
</dbReference>
<feature type="region of interest" description="Disordered" evidence="2">
    <location>
        <begin position="20"/>
        <end position="51"/>
    </location>
</feature>
<dbReference type="SUPFAM" id="SSF50494">
    <property type="entry name" value="Trypsin-like serine proteases"/>
    <property type="match status" value="1"/>
</dbReference>
<proteinExistence type="predicted"/>
<dbReference type="InterPro" id="IPR043504">
    <property type="entry name" value="Peptidase_S1_PA_chymotrypsin"/>
</dbReference>
<dbReference type="EMBL" id="AP023354">
    <property type="protein sequence ID" value="BCJ30924.1"/>
    <property type="molecule type" value="Genomic_DNA"/>
</dbReference>
<dbReference type="AlphaFoldDB" id="A0A810L600"/>
<dbReference type="RefSeq" id="WP_051802242.1">
    <property type="nucleotide sequence ID" value="NZ_AP023354.1"/>
</dbReference>
<accession>A0A810L600</accession>
<dbReference type="InterPro" id="IPR018114">
    <property type="entry name" value="TRYPSIN_HIS"/>
</dbReference>
<evidence type="ECO:0008006" key="6">
    <source>
        <dbReference type="Google" id="ProtNLM"/>
    </source>
</evidence>
<dbReference type="PANTHER" id="PTHR15462">
    <property type="entry name" value="SERINE PROTEASE"/>
    <property type="match status" value="1"/>
</dbReference>
<dbReference type="GO" id="GO:0004252">
    <property type="term" value="F:serine-type endopeptidase activity"/>
    <property type="evidence" value="ECO:0007669"/>
    <property type="project" value="InterPro"/>
</dbReference>
<feature type="signal peptide" evidence="3">
    <location>
        <begin position="1"/>
        <end position="15"/>
    </location>
</feature>
<dbReference type="Gene3D" id="2.40.10.10">
    <property type="entry name" value="Trypsin-like serine proteases"/>
    <property type="match status" value="2"/>
</dbReference>
<evidence type="ECO:0000256" key="1">
    <source>
        <dbReference type="ARBA" id="ARBA00022729"/>
    </source>
</evidence>
<dbReference type="GO" id="GO:0006508">
    <property type="term" value="P:proteolysis"/>
    <property type="evidence" value="ECO:0007669"/>
    <property type="project" value="InterPro"/>
</dbReference>
<dbReference type="KEGG" id="aser:Asera_50320"/>
<sequence>MIAVLAVLLGGLAVACGSHHPPRPSAAAGGPWSGPRMRSASPFGTPGVQHTARPTLGAARVGAVFSDNGAGGHFCTASIVDSPGDSVILTAAHCVHAGRGGHESTDLVFVPGYRDGDAPYGEWSITHVVVDRRWVQHSDPDYDVAFADVATVHGRRVGDVFGGNTLGYDRGYRLRVQITGYPASTEQPITCGNETTKFSAGQLRIECAGFPGGTSGSPWVTDLNRETHTGTVIGVIGGYQAGGATPDVSYSPYFGAGVLALYRTAVRDEH</sequence>
<dbReference type="InterPro" id="IPR009003">
    <property type="entry name" value="Peptidase_S1_PA"/>
</dbReference>
<reference evidence="4" key="1">
    <citation type="submission" date="2020-08" db="EMBL/GenBank/DDBJ databases">
        <title>Whole genome shotgun sequence of Actinocatenispora sera NBRC 101916.</title>
        <authorList>
            <person name="Komaki H."/>
            <person name="Tamura T."/>
        </authorList>
    </citation>
    <scope>NUCLEOTIDE SEQUENCE</scope>
    <source>
        <strain evidence="4">NBRC 101916</strain>
    </source>
</reference>
<protein>
    <recommendedName>
        <fullName evidence="6">V8-like Glu-specific endopeptidase</fullName>
    </recommendedName>
</protein>
<feature type="chain" id="PRO_5039364714" description="V8-like Glu-specific endopeptidase" evidence="3">
    <location>
        <begin position="16"/>
        <end position="270"/>
    </location>
</feature>
<evidence type="ECO:0000256" key="3">
    <source>
        <dbReference type="SAM" id="SignalP"/>
    </source>
</evidence>
<dbReference type="PANTHER" id="PTHR15462:SF8">
    <property type="entry name" value="SERINE PROTEASE"/>
    <property type="match status" value="1"/>
</dbReference>
<evidence type="ECO:0000256" key="2">
    <source>
        <dbReference type="SAM" id="MobiDB-lite"/>
    </source>
</evidence>
<keyword evidence="1 3" id="KW-0732">Signal</keyword>
<gene>
    <name evidence="4" type="ORF">Asera_50320</name>
</gene>
<keyword evidence="5" id="KW-1185">Reference proteome</keyword>
<evidence type="ECO:0000313" key="4">
    <source>
        <dbReference type="EMBL" id="BCJ30924.1"/>
    </source>
</evidence>
<name>A0A810L600_9ACTN</name>
<organism evidence="4 5">
    <name type="scientific">Actinocatenispora sera</name>
    <dbReference type="NCBI Taxonomy" id="390989"/>
    <lineage>
        <taxon>Bacteria</taxon>
        <taxon>Bacillati</taxon>
        <taxon>Actinomycetota</taxon>
        <taxon>Actinomycetes</taxon>
        <taxon>Micromonosporales</taxon>
        <taxon>Micromonosporaceae</taxon>
        <taxon>Actinocatenispora</taxon>
    </lineage>
</organism>